<dbReference type="InterPro" id="IPR036291">
    <property type="entry name" value="NAD(P)-bd_dom_sf"/>
</dbReference>
<comment type="caution">
    <text evidence="7">The sequence shown here is derived from an EMBL/GenBank/DDBJ whole genome shotgun (WGS) entry which is preliminary data.</text>
</comment>
<evidence type="ECO:0008006" key="9">
    <source>
        <dbReference type="Google" id="ProtNLM"/>
    </source>
</evidence>
<name>A0AAV9NSU5_9EURO</name>
<evidence type="ECO:0000256" key="3">
    <source>
        <dbReference type="ARBA" id="ARBA00022955"/>
    </source>
</evidence>
<dbReference type="EMBL" id="JAVRRD010000002">
    <property type="protein sequence ID" value="KAK5063140.1"/>
    <property type="molecule type" value="Genomic_DNA"/>
</dbReference>
<keyword evidence="3" id="KW-0752">Steroid biosynthesis</keyword>
<keyword evidence="8" id="KW-1185">Reference proteome</keyword>
<evidence type="ECO:0000256" key="2">
    <source>
        <dbReference type="ARBA" id="ARBA00022857"/>
    </source>
</evidence>
<organism evidence="7 8">
    <name type="scientific">Exophiala bonariae</name>
    <dbReference type="NCBI Taxonomy" id="1690606"/>
    <lineage>
        <taxon>Eukaryota</taxon>
        <taxon>Fungi</taxon>
        <taxon>Dikarya</taxon>
        <taxon>Ascomycota</taxon>
        <taxon>Pezizomycotina</taxon>
        <taxon>Eurotiomycetes</taxon>
        <taxon>Chaetothyriomycetidae</taxon>
        <taxon>Chaetothyriales</taxon>
        <taxon>Herpotrichiellaceae</taxon>
        <taxon>Exophiala</taxon>
    </lineage>
</organism>
<keyword evidence="1" id="KW-0444">Lipid biosynthesis</keyword>
<evidence type="ECO:0000256" key="4">
    <source>
        <dbReference type="ARBA" id="ARBA00023002"/>
    </source>
</evidence>
<dbReference type="SUPFAM" id="SSF51735">
    <property type="entry name" value="NAD(P)-binding Rossmann-fold domains"/>
    <property type="match status" value="1"/>
</dbReference>
<evidence type="ECO:0000256" key="1">
    <source>
        <dbReference type="ARBA" id="ARBA00022516"/>
    </source>
</evidence>
<dbReference type="RefSeq" id="XP_064711412.1">
    <property type="nucleotide sequence ID" value="XM_064848788.1"/>
</dbReference>
<keyword evidence="5" id="KW-0443">Lipid metabolism</keyword>
<evidence type="ECO:0000256" key="5">
    <source>
        <dbReference type="ARBA" id="ARBA00023098"/>
    </source>
</evidence>
<dbReference type="AlphaFoldDB" id="A0AAV9NSU5"/>
<dbReference type="PANTHER" id="PTHR43647:SF1">
    <property type="entry name" value="3-KETO-STEROID REDUCTASE ERG27"/>
    <property type="match status" value="1"/>
</dbReference>
<dbReference type="GeneID" id="89973394"/>
<dbReference type="GO" id="GO:0005811">
    <property type="term" value="C:lipid droplet"/>
    <property type="evidence" value="ECO:0007669"/>
    <property type="project" value="TreeGrafter"/>
</dbReference>
<evidence type="ECO:0000256" key="6">
    <source>
        <dbReference type="ARBA" id="ARBA00023593"/>
    </source>
</evidence>
<reference evidence="7 8" key="1">
    <citation type="submission" date="2023-08" db="EMBL/GenBank/DDBJ databases">
        <title>Black Yeasts Isolated from many extreme environments.</title>
        <authorList>
            <person name="Coleine C."/>
            <person name="Stajich J.E."/>
            <person name="Selbmann L."/>
        </authorList>
    </citation>
    <scope>NUCLEOTIDE SEQUENCE [LARGE SCALE GENOMIC DNA]</scope>
    <source>
        <strain evidence="7 8">CCFEE 5792</strain>
    </source>
</reference>
<dbReference type="Proteomes" id="UP001358417">
    <property type="component" value="Unassembled WGS sequence"/>
</dbReference>
<gene>
    <name evidence="7" type="ORF">LTR84_005216</name>
</gene>
<dbReference type="GO" id="GO:0000253">
    <property type="term" value="F:3-beta-hydroxysteroid 3-dehydrogenase (NADP+) activity"/>
    <property type="evidence" value="ECO:0007669"/>
    <property type="project" value="TreeGrafter"/>
</dbReference>
<dbReference type="PANTHER" id="PTHR43647">
    <property type="entry name" value="DEHYDROGENASE"/>
    <property type="match status" value="1"/>
</dbReference>
<dbReference type="InterPro" id="IPR051593">
    <property type="entry name" value="Ergosterol_Biosynth_ERG27"/>
</dbReference>
<keyword evidence="2" id="KW-0521">NADP</keyword>
<proteinExistence type="inferred from homology"/>
<evidence type="ECO:0000313" key="8">
    <source>
        <dbReference type="Proteomes" id="UP001358417"/>
    </source>
</evidence>
<dbReference type="GO" id="GO:0005741">
    <property type="term" value="C:mitochondrial outer membrane"/>
    <property type="evidence" value="ECO:0007669"/>
    <property type="project" value="TreeGrafter"/>
</dbReference>
<evidence type="ECO:0000313" key="7">
    <source>
        <dbReference type="EMBL" id="KAK5063140.1"/>
    </source>
</evidence>
<protein>
    <recommendedName>
        <fullName evidence="9">3-keto-steroid reductase</fullName>
    </recommendedName>
</protein>
<keyword evidence="4" id="KW-0560">Oxidoreductase</keyword>
<dbReference type="Gene3D" id="3.40.50.720">
    <property type="entry name" value="NAD(P)-binding Rossmann-like Domain"/>
    <property type="match status" value="1"/>
</dbReference>
<accession>A0AAV9NSU5</accession>
<comment type="similarity">
    <text evidence="6">Belongs to the short-chain dehydrogenases/reductases (SDR) family. ERG27 subfamily.</text>
</comment>
<sequence length="446" mass="48911">MTTSHQYVLVTGANSGLGLGICCRLIDEFLDRAQPDQKLTIIYTTRSSRKASDTLTILERHLAKHGNRAASNRQVFFQPENVDLGNLLSIRALSRKLVASDLPHLNSIVLNAGIGGWSGLDWITLVWLILTQIRQATTWPVFKRGIVGLVTKPQFPQDKSINHEEPVLGEVFCANVFGHYMLVHWMMALLRATPSHSPGKIIWTSSIEPGTNNYNPEDHQGLTTDAAYEHSKRLTDSLALTANGHPSTAASVKEYTTVSASTHEVKGRHELCEPTFHLGHPGVCVTSIVDLYFFVTPFYFLGLHLARMAGSVWANVTTYKGAFALSWLALATTTEIESRAHELTGSDKGMVKWGSATARSGKTTVNPTEVQGWGLNGSGTPFTGKWWAGSVGRKFGAKDATKEDVENFVSTGAIAWSKMEALRKEWEARVEAYEIRQGKASNGSVS</sequence>
<dbReference type="GO" id="GO:0006696">
    <property type="term" value="P:ergosterol biosynthetic process"/>
    <property type="evidence" value="ECO:0007669"/>
    <property type="project" value="TreeGrafter"/>
</dbReference>
<dbReference type="GO" id="GO:0005789">
    <property type="term" value="C:endoplasmic reticulum membrane"/>
    <property type="evidence" value="ECO:0007669"/>
    <property type="project" value="TreeGrafter"/>
</dbReference>